<feature type="region of interest" description="Disordered" evidence="1">
    <location>
        <begin position="531"/>
        <end position="560"/>
    </location>
</feature>
<keyword evidence="3" id="KW-1185">Reference proteome</keyword>
<evidence type="ECO:0000256" key="1">
    <source>
        <dbReference type="SAM" id="MobiDB-lite"/>
    </source>
</evidence>
<evidence type="ECO:0000313" key="2">
    <source>
        <dbReference type="EMBL" id="KAL1606104.1"/>
    </source>
</evidence>
<dbReference type="Proteomes" id="UP001521222">
    <property type="component" value="Unassembled WGS sequence"/>
</dbReference>
<organism evidence="2 3">
    <name type="scientific">Nothophoma quercina</name>
    <dbReference type="NCBI Taxonomy" id="749835"/>
    <lineage>
        <taxon>Eukaryota</taxon>
        <taxon>Fungi</taxon>
        <taxon>Dikarya</taxon>
        <taxon>Ascomycota</taxon>
        <taxon>Pezizomycotina</taxon>
        <taxon>Dothideomycetes</taxon>
        <taxon>Pleosporomycetidae</taxon>
        <taxon>Pleosporales</taxon>
        <taxon>Pleosporineae</taxon>
        <taxon>Didymellaceae</taxon>
        <taxon>Nothophoma</taxon>
    </lineage>
</organism>
<protein>
    <submittedName>
        <fullName evidence="2">Uncharacterized protein</fullName>
    </submittedName>
</protein>
<gene>
    <name evidence="2" type="ORF">SLS59_003229</name>
</gene>
<reference evidence="2 3" key="1">
    <citation type="submission" date="2024-02" db="EMBL/GenBank/DDBJ databases">
        <title>De novo assembly and annotation of 12 fungi associated with fruit tree decline syndrome in Ontario, Canada.</title>
        <authorList>
            <person name="Sulman M."/>
            <person name="Ellouze W."/>
            <person name="Ilyukhin E."/>
        </authorList>
    </citation>
    <scope>NUCLEOTIDE SEQUENCE [LARGE SCALE GENOMIC DNA]</scope>
    <source>
        <strain evidence="2 3">M97-236</strain>
    </source>
</reference>
<dbReference type="EMBL" id="JAKIXB020000008">
    <property type="protein sequence ID" value="KAL1606104.1"/>
    <property type="molecule type" value="Genomic_DNA"/>
</dbReference>
<feature type="compositionally biased region" description="Gly residues" evidence="1">
    <location>
        <begin position="71"/>
        <end position="85"/>
    </location>
</feature>
<evidence type="ECO:0000313" key="3">
    <source>
        <dbReference type="Proteomes" id="UP001521222"/>
    </source>
</evidence>
<sequence length="592" mass="66359">MFFKRRSSRANSYVEHDGNPRSQSFDEFSEKRPESSRKDQPVLLDHDDADMYPRQQQPQEQNYAPPARGMSNGGHGGGMPMGGGAPVPAMNTIKPEPMPDLLAAAFNQAVRPYTDKIDQLESQLADMQSWVEQLEAQRAEVHSWIDKRGLRPDVPSSIAKIMDTTTPDAAHTLNAQLDRKITIVNFDLHRLQDDLNDSISSAHFASSMLKFLPDIQRLTLLPQGPKYAFDLILKLGGNLNSHGGLDSADSADIAARRDFYSRLDTAMVDVVQRRFGEGEEWNVQREIKRIEKTASYLKTYGVEPYFPQTREVMAREMEFQPNGQGDEVRTRVYDWIDKDHDDRGLYHKSRHLEEKEPAIETQAWITPFTRTVAGSDTALRKPFKNLRRTSAIHKTQPPLSVGGLTFPRPPVTVEVVGRLTADNLKQFDDQQRKDSAPQDAYINSEFARFDQGLEVKVYTKAGEHFGMGVPGEYSWSQPGSGALPSANSPDERPGADASETVAAVRNPSVGRVKKIPGIDVDEEYIYHYTNINPEAPEPNPDDVDWPTPDTPPPTPRMNQSPLRLVFVTADFGPFTPEELIPSATLDNNKGKH</sequence>
<name>A0ABR3RPP4_9PLEO</name>
<feature type="region of interest" description="Disordered" evidence="1">
    <location>
        <begin position="476"/>
        <end position="497"/>
    </location>
</feature>
<accession>A0ABR3RPP4</accession>
<comment type="caution">
    <text evidence="2">The sequence shown here is derived from an EMBL/GenBank/DDBJ whole genome shotgun (WGS) entry which is preliminary data.</text>
</comment>
<feature type="compositionally biased region" description="Basic and acidic residues" evidence="1">
    <location>
        <begin position="28"/>
        <end position="51"/>
    </location>
</feature>
<feature type="region of interest" description="Disordered" evidence="1">
    <location>
        <begin position="1"/>
        <end position="86"/>
    </location>
</feature>
<proteinExistence type="predicted"/>